<sequence>MDLPNSSRIHPVFHVSLLKPCYGQPTSQISPIPDPNMFPPPFPILVAISDRRLSKLGKEEFLIEWEGLPSSEASWIDKDEFQQ</sequence>
<evidence type="ECO:0000313" key="2">
    <source>
        <dbReference type="EMBL" id="MCI41512.1"/>
    </source>
</evidence>
<dbReference type="AlphaFoldDB" id="A0A392RZF1"/>
<dbReference type="InterPro" id="IPR000953">
    <property type="entry name" value="Chromo/chromo_shadow_dom"/>
</dbReference>
<dbReference type="Pfam" id="PF00385">
    <property type="entry name" value="Chromo"/>
    <property type="match status" value="1"/>
</dbReference>
<name>A0A392RZF1_9FABA</name>
<proteinExistence type="predicted"/>
<keyword evidence="3" id="KW-1185">Reference proteome</keyword>
<accession>A0A392RZF1</accession>
<organism evidence="2 3">
    <name type="scientific">Trifolium medium</name>
    <dbReference type="NCBI Taxonomy" id="97028"/>
    <lineage>
        <taxon>Eukaryota</taxon>
        <taxon>Viridiplantae</taxon>
        <taxon>Streptophyta</taxon>
        <taxon>Embryophyta</taxon>
        <taxon>Tracheophyta</taxon>
        <taxon>Spermatophyta</taxon>
        <taxon>Magnoliopsida</taxon>
        <taxon>eudicotyledons</taxon>
        <taxon>Gunneridae</taxon>
        <taxon>Pentapetalae</taxon>
        <taxon>rosids</taxon>
        <taxon>fabids</taxon>
        <taxon>Fabales</taxon>
        <taxon>Fabaceae</taxon>
        <taxon>Papilionoideae</taxon>
        <taxon>50 kb inversion clade</taxon>
        <taxon>NPAAA clade</taxon>
        <taxon>Hologalegina</taxon>
        <taxon>IRL clade</taxon>
        <taxon>Trifolieae</taxon>
        <taxon>Trifolium</taxon>
    </lineage>
</organism>
<feature type="domain" description="Chromo" evidence="1">
    <location>
        <begin position="42"/>
        <end position="83"/>
    </location>
</feature>
<dbReference type="Gene3D" id="2.40.50.40">
    <property type="match status" value="1"/>
</dbReference>
<evidence type="ECO:0000313" key="3">
    <source>
        <dbReference type="Proteomes" id="UP000265520"/>
    </source>
</evidence>
<comment type="caution">
    <text evidence="2">The sequence shown here is derived from an EMBL/GenBank/DDBJ whole genome shotgun (WGS) entry which is preliminary data.</text>
</comment>
<evidence type="ECO:0000259" key="1">
    <source>
        <dbReference type="PROSITE" id="PS50013"/>
    </source>
</evidence>
<dbReference type="Proteomes" id="UP000265520">
    <property type="component" value="Unassembled WGS sequence"/>
</dbReference>
<dbReference type="SUPFAM" id="SSF54160">
    <property type="entry name" value="Chromo domain-like"/>
    <property type="match status" value="1"/>
</dbReference>
<reference evidence="2 3" key="1">
    <citation type="journal article" date="2018" name="Front. Plant Sci.">
        <title>Red Clover (Trifolium pratense) and Zigzag Clover (T. medium) - A Picture of Genomic Similarities and Differences.</title>
        <authorList>
            <person name="Dluhosova J."/>
            <person name="Istvanek J."/>
            <person name="Nedelnik J."/>
            <person name="Repkova J."/>
        </authorList>
    </citation>
    <scope>NUCLEOTIDE SEQUENCE [LARGE SCALE GENOMIC DNA]</scope>
    <source>
        <strain evidence="3">cv. 10/8</strain>
        <tissue evidence="2">Leaf</tissue>
    </source>
</reference>
<dbReference type="InterPro" id="IPR016197">
    <property type="entry name" value="Chromo-like_dom_sf"/>
</dbReference>
<protein>
    <recommendedName>
        <fullName evidence="1">Chromo domain-containing protein</fullName>
    </recommendedName>
</protein>
<dbReference type="InterPro" id="IPR023780">
    <property type="entry name" value="Chromo_domain"/>
</dbReference>
<dbReference type="PROSITE" id="PS50013">
    <property type="entry name" value="CHROMO_2"/>
    <property type="match status" value="1"/>
</dbReference>
<dbReference type="EMBL" id="LXQA010293161">
    <property type="protein sequence ID" value="MCI41512.1"/>
    <property type="molecule type" value="Genomic_DNA"/>
</dbReference>